<accession>A0ABW8PUB3</accession>
<dbReference type="Proteomes" id="UP001621714">
    <property type="component" value="Unassembled WGS sequence"/>
</dbReference>
<evidence type="ECO:0000313" key="3">
    <source>
        <dbReference type="Proteomes" id="UP001621714"/>
    </source>
</evidence>
<dbReference type="EMBL" id="JBANFI010000001">
    <property type="protein sequence ID" value="MFK7159835.1"/>
    <property type="molecule type" value="Genomic_DNA"/>
</dbReference>
<dbReference type="SMART" id="SM00731">
    <property type="entry name" value="SprT"/>
    <property type="match status" value="1"/>
</dbReference>
<dbReference type="Pfam" id="PF10263">
    <property type="entry name" value="SprT-like"/>
    <property type="match status" value="1"/>
</dbReference>
<dbReference type="NCBIfam" id="NF003421">
    <property type="entry name" value="PRK04860.1"/>
    <property type="match status" value="1"/>
</dbReference>
<evidence type="ECO:0000313" key="2">
    <source>
        <dbReference type="EMBL" id="MFK7159835.1"/>
    </source>
</evidence>
<comment type="caution">
    <text evidence="2">The sequence shown here is derived from an EMBL/GenBank/DDBJ whole genome shotgun (WGS) entry which is preliminary data.</text>
</comment>
<dbReference type="InterPro" id="IPR006640">
    <property type="entry name" value="SprT-like_domain"/>
</dbReference>
<keyword evidence="2" id="KW-0645">Protease</keyword>
<sequence length="173" mass="20381">MSDLHTLFTELNRAVTHHYQLAEAYYLRAFPRPQVSLKLRGRSAGIAEGHLNRLRFNQQLLLENQQDFIQQVVPHEVAHLVAWQLFGRRIRPHGPEWRRIMEEVFKQQARRTHTFEVRQAAGQCFVYHCGCVGREHHLTIRRHNKIGRGQGYLCRLCGSRLHFARQEKSVTKP</sequence>
<keyword evidence="2" id="KW-0482">Metalloprotease</keyword>
<protein>
    <submittedName>
        <fullName evidence="2">SprT family zinc-dependent metalloprotease</fullName>
    </submittedName>
</protein>
<organism evidence="2 3">
    <name type="scientific">Marinospirillum alkalitolerans</name>
    <dbReference type="NCBI Taxonomy" id="3123374"/>
    <lineage>
        <taxon>Bacteria</taxon>
        <taxon>Pseudomonadati</taxon>
        <taxon>Pseudomonadota</taxon>
        <taxon>Gammaproteobacteria</taxon>
        <taxon>Oceanospirillales</taxon>
        <taxon>Oceanospirillaceae</taxon>
        <taxon>Marinospirillum</taxon>
    </lineage>
</organism>
<dbReference type="PANTHER" id="PTHR38773:SF1">
    <property type="entry name" value="PROTEIN SPRT"/>
    <property type="match status" value="1"/>
</dbReference>
<evidence type="ECO:0000259" key="1">
    <source>
        <dbReference type="SMART" id="SM00731"/>
    </source>
</evidence>
<dbReference type="RefSeq" id="WP_405336709.1">
    <property type="nucleotide sequence ID" value="NZ_JBANFI010000001.1"/>
</dbReference>
<dbReference type="PANTHER" id="PTHR38773">
    <property type="entry name" value="PROTEIN SPRT"/>
    <property type="match status" value="1"/>
</dbReference>
<dbReference type="GO" id="GO:0008237">
    <property type="term" value="F:metallopeptidase activity"/>
    <property type="evidence" value="ECO:0007669"/>
    <property type="project" value="UniProtKB-KW"/>
</dbReference>
<reference evidence="2 3" key="1">
    <citation type="submission" date="2024-02" db="EMBL/GenBank/DDBJ databases">
        <title>Marinospirillum sp. MEB 164 isolated from Lonar lake sediment.</title>
        <authorList>
            <person name="Joshi A."/>
            <person name="Thite S."/>
        </authorList>
    </citation>
    <scope>NUCLEOTIDE SEQUENCE [LARGE SCALE GENOMIC DNA]</scope>
    <source>
        <strain evidence="2 3">MEB164</strain>
    </source>
</reference>
<proteinExistence type="predicted"/>
<gene>
    <name evidence="2" type="ORF">V6U78_02130</name>
</gene>
<keyword evidence="2" id="KW-0378">Hydrolase</keyword>
<name>A0ABW8PUB3_9GAMM</name>
<feature type="domain" description="SprT-like" evidence="1">
    <location>
        <begin position="13"/>
        <end position="164"/>
    </location>
</feature>
<keyword evidence="3" id="KW-1185">Reference proteome</keyword>